<dbReference type="Proteomes" id="UP000655225">
    <property type="component" value="Unassembled WGS sequence"/>
</dbReference>
<sequence>MGMATTEVLEGMGMMERVVMEGREIMKREVMEGKAMKERVVMWEKVAVEAKENHMVERTLHEEHELPTKLARQNDWITGSSAQSTPSTDGISNLYTPNLSVVLLTEKEICSVVLGDSALNLHSM</sequence>
<evidence type="ECO:0000313" key="1">
    <source>
        <dbReference type="EMBL" id="KAF8400014.1"/>
    </source>
</evidence>
<reference evidence="1 2" key="1">
    <citation type="submission" date="2020-04" db="EMBL/GenBank/DDBJ databases">
        <title>Plant Genome Project.</title>
        <authorList>
            <person name="Zhang R.-G."/>
        </authorList>
    </citation>
    <scope>NUCLEOTIDE SEQUENCE [LARGE SCALE GENOMIC DNA]</scope>
    <source>
        <strain evidence="1">YNK0</strain>
        <tissue evidence="1">Leaf</tissue>
    </source>
</reference>
<comment type="caution">
    <text evidence="1">The sequence shown here is derived from an EMBL/GenBank/DDBJ whole genome shotgun (WGS) entry which is preliminary data.</text>
</comment>
<accession>A0A834Z1V5</accession>
<gene>
    <name evidence="1" type="ORF">HHK36_015887</name>
</gene>
<evidence type="ECO:0000313" key="2">
    <source>
        <dbReference type="Proteomes" id="UP000655225"/>
    </source>
</evidence>
<organism evidence="1 2">
    <name type="scientific">Tetracentron sinense</name>
    <name type="common">Spur-leaf</name>
    <dbReference type="NCBI Taxonomy" id="13715"/>
    <lineage>
        <taxon>Eukaryota</taxon>
        <taxon>Viridiplantae</taxon>
        <taxon>Streptophyta</taxon>
        <taxon>Embryophyta</taxon>
        <taxon>Tracheophyta</taxon>
        <taxon>Spermatophyta</taxon>
        <taxon>Magnoliopsida</taxon>
        <taxon>Trochodendrales</taxon>
        <taxon>Trochodendraceae</taxon>
        <taxon>Tetracentron</taxon>
    </lineage>
</organism>
<dbReference type="AlphaFoldDB" id="A0A834Z1V5"/>
<keyword evidence="2" id="KW-1185">Reference proteome</keyword>
<name>A0A834Z1V5_TETSI</name>
<protein>
    <submittedName>
        <fullName evidence="1">Uncharacterized protein</fullName>
    </submittedName>
</protein>
<proteinExistence type="predicted"/>
<dbReference type="EMBL" id="JABCRI010000010">
    <property type="protein sequence ID" value="KAF8400014.1"/>
    <property type="molecule type" value="Genomic_DNA"/>
</dbReference>